<proteinExistence type="predicted"/>
<organism evidence="2 3">
    <name type="scientific">Trebonia kvetii</name>
    <dbReference type="NCBI Taxonomy" id="2480626"/>
    <lineage>
        <taxon>Bacteria</taxon>
        <taxon>Bacillati</taxon>
        <taxon>Actinomycetota</taxon>
        <taxon>Actinomycetes</taxon>
        <taxon>Streptosporangiales</taxon>
        <taxon>Treboniaceae</taxon>
        <taxon>Trebonia</taxon>
    </lineage>
</organism>
<gene>
    <name evidence="2" type="ORF">EAS64_16325</name>
</gene>
<evidence type="ECO:0000313" key="3">
    <source>
        <dbReference type="Proteomes" id="UP000460272"/>
    </source>
</evidence>
<evidence type="ECO:0000313" key="2">
    <source>
        <dbReference type="EMBL" id="TVZ03988.1"/>
    </source>
</evidence>
<dbReference type="OrthoDB" id="5195644at2"/>
<feature type="compositionally biased region" description="Low complexity" evidence="1">
    <location>
        <begin position="1"/>
        <end position="17"/>
    </location>
</feature>
<evidence type="ECO:0000256" key="1">
    <source>
        <dbReference type="SAM" id="MobiDB-lite"/>
    </source>
</evidence>
<keyword evidence="3" id="KW-1185">Reference proteome</keyword>
<accession>A0A6P2BYI5</accession>
<dbReference type="EMBL" id="RPFW01000003">
    <property type="protein sequence ID" value="TVZ03988.1"/>
    <property type="molecule type" value="Genomic_DNA"/>
</dbReference>
<name>A0A6P2BYI5_9ACTN</name>
<dbReference type="Proteomes" id="UP000460272">
    <property type="component" value="Unassembled WGS sequence"/>
</dbReference>
<reference evidence="2 3" key="1">
    <citation type="submission" date="2018-11" db="EMBL/GenBank/DDBJ databases">
        <title>Trebonia kvetii gen.nov., sp.nov., a novel acidophilic actinobacterium, and proposal of the new actinobacterial family Treboniaceae fam. nov.</title>
        <authorList>
            <person name="Rapoport D."/>
            <person name="Sagova-Mareckova M."/>
            <person name="Sedlacek I."/>
            <person name="Provaznik J."/>
            <person name="Kralova S."/>
            <person name="Pavlinic D."/>
            <person name="Benes V."/>
            <person name="Kopecky J."/>
        </authorList>
    </citation>
    <scope>NUCLEOTIDE SEQUENCE [LARGE SCALE GENOMIC DNA]</scope>
    <source>
        <strain evidence="2 3">15Tr583</strain>
    </source>
</reference>
<sequence>MTAATATARRGTATAARRGAEGARKGAAGAGRGARKGAGSAGRGLSAGMSWLTGQAVAMGPRLRIRDQATLRTQFPGLTDDAIAQVLIDRAARAAAAVGGTTGAWAALPVLPAFPAEIAAETLAIVGIEVKLVAELHEIFGVAASGTPTERARAYLGSWASRRGVYRVEGGLLLVAGSPLARQLTRRLAARVRRSAFSLGPFFTGAVAGALINRRETRKLGNLIRDELRGNIRTVTATVLD</sequence>
<feature type="region of interest" description="Disordered" evidence="1">
    <location>
        <begin position="1"/>
        <end position="44"/>
    </location>
</feature>
<comment type="caution">
    <text evidence="2">The sequence shown here is derived from an EMBL/GenBank/DDBJ whole genome shotgun (WGS) entry which is preliminary data.</text>
</comment>
<dbReference type="AlphaFoldDB" id="A0A6P2BYI5"/>
<protein>
    <submittedName>
        <fullName evidence="2">Uncharacterized protein</fullName>
    </submittedName>
</protein>